<dbReference type="EMBL" id="CP043046">
    <property type="protein sequence ID" value="QEI09371.1"/>
    <property type="molecule type" value="Genomic_DNA"/>
</dbReference>
<protein>
    <submittedName>
        <fullName evidence="1">DUF192 domain-containing protein</fullName>
    </submittedName>
</protein>
<evidence type="ECO:0000313" key="2">
    <source>
        <dbReference type="Proteomes" id="UP000325161"/>
    </source>
</evidence>
<dbReference type="Gene3D" id="2.60.120.1140">
    <property type="entry name" value="Protein of unknown function DUF192"/>
    <property type="match status" value="1"/>
</dbReference>
<name>A0A5C0B850_9BURK</name>
<dbReference type="PANTHER" id="PTHR37953:SF1">
    <property type="entry name" value="UPF0127 PROTEIN MJ1496"/>
    <property type="match status" value="1"/>
</dbReference>
<proteinExistence type="predicted"/>
<dbReference type="Proteomes" id="UP000325161">
    <property type="component" value="Chromosome"/>
</dbReference>
<dbReference type="KEGG" id="pacr:FXN63_16710"/>
<dbReference type="AlphaFoldDB" id="A0A5C0B850"/>
<dbReference type="PANTHER" id="PTHR37953">
    <property type="entry name" value="UPF0127 PROTEIN MJ1496"/>
    <property type="match status" value="1"/>
</dbReference>
<evidence type="ECO:0000313" key="1">
    <source>
        <dbReference type="EMBL" id="QEI09371.1"/>
    </source>
</evidence>
<dbReference type="InterPro" id="IPR038695">
    <property type="entry name" value="Saro_0823-like_sf"/>
</dbReference>
<reference evidence="1 2" key="1">
    <citation type="submission" date="2019-08" db="EMBL/GenBank/DDBJ databases">
        <title>Amphibian skin-associated Pigmentiphaga: genome sequence and occurrence across geography and hosts.</title>
        <authorList>
            <person name="Bletz M.C."/>
            <person name="Bunk B."/>
            <person name="Sproeer C."/>
            <person name="Biwer P."/>
            <person name="Reiter S."/>
            <person name="Rabemananjara F.C.E."/>
            <person name="Schulz S."/>
            <person name="Overmann J."/>
            <person name="Vences M."/>
        </authorList>
    </citation>
    <scope>NUCLEOTIDE SEQUENCE [LARGE SCALE GENOMIC DNA]</scope>
    <source>
        <strain evidence="1 2">Mada1488</strain>
    </source>
</reference>
<organism evidence="1 2">
    <name type="scientific">Pigmentiphaga aceris</name>
    <dbReference type="NCBI Taxonomy" id="1940612"/>
    <lineage>
        <taxon>Bacteria</taxon>
        <taxon>Pseudomonadati</taxon>
        <taxon>Pseudomonadota</taxon>
        <taxon>Betaproteobacteria</taxon>
        <taxon>Burkholderiales</taxon>
        <taxon>Alcaligenaceae</taxon>
        <taxon>Pigmentiphaga</taxon>
    </lineage>
</organism>
<dbReference type="InterPro" id="IPR003795">
    <property type="entry name" value="DUF192"/>
</dbReference>
<gene>
    <name evidence="1" type="ORF">FXN63_16710</name>
</gene>
<dbReference type="OrthoDB" id="5526466at2"/>
<sequence>MTPVVQAQQTLPSQPMPRLPVVNLTAGMHVIHAELAARPEHRARGLMFREQLGPNEGMLFIFDDTAIQCMWMRNTLVPLSVAFIADDGTIVNIEDMTPKSEESHCGSKRLRYALEMQQGWFAKRGLKAGTVIRGIPN</sequence>
<dbReference type="Pfam" id="PF02643">
    <property type="entry name" value="DUF192"/>
    <property type="match status" value="1"/>
</dbReference>
<accession>A0A5C0B850</accession>
<keyword evidence="2" id="KW-1185">Reference proteome</keyword>